<evidence type="ECO:0000259" key="1">
    <source>
        <dbReference type="Pfam" id="PF01636"/>
    </source>
</evidence>
<evidence type="ECO:0000313" key="2">
    <source>
        <dbReference type="EMBL" id="GHO95460.1"/>
    </source>
</evidence>
<gene>
    <name evidence="2" type="ORF">KSF_055080</name>
</gene>
<dbReference type="Proteomes" id="UP000597444">
    <property type="component" value="Unassembled WGS sequence"/>
</dbReference>
<sequence>MIEKLLDSHEQHLSQIQGEGLVPSHCDPNPGNVLATPTTAYLIDWDQLHLSDPVRDIAQVLWWQYPLSEWDELLTMFAVDLTNRQQRERFFLSVSIWSLRVALFFIQLSHEQYISEFLLDAQRTLHQELPNRLL</sequence>
<evidence type="ECO:0000313" key="3">
    <source>
        <dbReference type="Proteomes" id="UP000597444"/>
    </source>
</evidence>
<dbReference type="Gene3D" id="3.90.1200.10">
    <property type="match status" value="1"/>
</dbReference>
<dbReference type="EMBL" id="BNJK01000001">
    <property type="protein sequence ID" value="GHO95460.1"/>
    <property type="molecule type" value="Genomic_DNA"/>
</dbReference>
<reference evidence="2" key="1">
    <citation type="submission" date="2020-10" db="EMBL/GenBank/DDBJ databases">
        <title>Taxonomic study of unclassified bacteria belonging to the class Ktedonobacteria.</title>
        <authorList>
            <person name="Yabe S."/>
            <person name="Wang C.M."/>
            <person name="Zheng Y."/>
            <person name="Sakai Y."/>
            <person name="Cavaletti L."/>
            <person name="Monciardini P."/>
            <person name="Donadio S."/>
        </authorList>
    </citation>
    <scope>NUCLEOTIDE SEQUENCE</scope>
    <source>
        <strain evidence="2">ID150040</strain>
    </source>
</reference>
<keyword evidence="3" id="KW-1185">Reference proteome</keyword>
<dbReference type="RefSeq" id="WP_220206137.1">
    <property type="nucleotide sequence ID" value="NZ_BNJK01000001.1"/>
</dbReference>
<feature type="domain" description="Aminoglycoside phosphotransferase" evidence="1">
    <location>
        <begin position="5"/>
        <end position="81"/>
    </location>
</feature>
<dbReference type="Pfam" id="PF01636">
    <property type="entry name" value="APH"/>
    <property type="match status" value="1"/>
</dbReference>
<name>A0A8J3IRA7_9CHLR</name>
<organism evidence="2 3">
    <name type="scientific">Reticulibacter mediterranei</name>
    <dbReference type="NCBI Taxonomy" id="2778369"/>
    <lineage>
        <taxon>Bacteria</taxon>
        <taxon>Bacillati</taxon>
        <taxon>Chloroflexota</taxon>
        <taxon>Ktedonobacteria</taxon>
        <taxon>Ktedonobacterales</taxon>
        <taxon>Reticulibacteraceae</taxon>
        <taxon>Reticulibacter</taxon>
    </lineage>
</organism>
<comment type="caution">
    <text evidence="2">The sequence shown here is derived from an EMBL/GenBank/DDBJ whole genome shotgun (WGS) entry which is preliminary data.</text>
</comment>
<protein>
    <recommendedName>
        <fullName evidence="1">Aminoglycoside phosphotransferase domain-containing protein</fullName>
    </recommendedName>
</protein>
<dbReference type="SUPFAM" id="SSF56112">
    <property type="entry name" value="Protein kinase-like (PK-like)"/>
    <property type="match status" value="1"/>
</dbReference>
<dbReference type="AlphaFoldDB" id="A0A8J3IRA7"/>
<dbReference type="InterPro" id="IPR002575">
    <property type="entry name" value="Aminoglycoside_PTrfase"/>
</dbReference>
<accession>A0A8J3IRA7</accession>
<proteinExistence type="predicted"/>
<dbReference type="InterPro" id="IPR011009">
    <property type="entry name" value="Kinase-like_dom_sf"/>
</dbReference>